<evidence type="ECO:0000313" key="3">
    <source>
        <dbReference type="Proteomes" id="UP001352223"/>
    </source>
</evidence>
<dbReference type="InterPro" id="IPR041289">
    <property type="entry name" value="Bact_RF_family3"/>
</dbReference>
<dbReference type="Proteomes" id="UP001352223">
    <property type="component" value="Unassembled WGS sequence"/>
</dbReference>
<protein>
    <submittedName>
        <fullName evidence="2">Chemotaxis protein</fullName>
    </submittedName>
</protein>
<sequence>MHSSLNPEILRHLRTPRPYPAVSLAMPTHRRQPDNAQDPVRLNNLVHEAVRQLEADPAVTKERREDVVAQLKAAVADLDLAHARDGLIVFAAPGEHQAWVVDRPVPERVVLADTFLTRNLVAADAARRPYWVLAVAADRITLWNGRGERVTQDTAHGFPHSRSLERPDSERKERVGDLPSTFHSEETRQFFRDADLALADVLGSEPRSLYVTGDPAALALFTEAGSAAHGATQIPFGGLAQAAPEAVARAVAPARAEGAERVVAEALAELDRARGGNTYAAGVDEVWQKASDGRIHRLVVEENYRITVRAGEGHLEPAADDDLDAVHDIVDEIVESALETGAQVVFVPDETLADAGHVAAVLRF</sequence>
<name>A0ABU6CE79_9ACTN</name>
<gene>
    <name evidence="2" type="ORF">OKJ48_22105</name>
</gene>
<proteinExistence type="predicted"/>
<accession>A0ABU6CE79</accession>
<evidence type="ECO:0000256" key="1">
    <source>
        <dbReference type="SAM" id="MobiDB-lite"/>
    </source>
</evidence>
<dbReference type="SUPFAM" id="SSF55315">
    <property type="entry name" value="L30e-like"/>
    <property type="match status" value="1"/>
</dbReference>
<dbReference type="Gene3D" id="3.30.1330.30">
    <property type="match status" value="1"/>
</dbReference>
<dbReference type="InterPro" id="IPR029064">
    <property type="entry name" value="Ribosomal_eL30-like_sf"/>
</dbReference>
<dbReference type="EMBL" id="JAOZYB010000190">
    <property type="protein sequence ID" value="MEB3962922.1"/>
    <property type="molecule type" value="Genomic_DNA"/>
</dbReference>
<organism evidence="2 3">
    <name type="scientific">Streptomyces kunmingensis</name>
    <dbReference type="NCBI Taxonomy" id="68225"/>
    <lineage>
        <taxon>Bacteria</taxon>
        <taxon>Bacillati</taxon>
        <taxon>Actinomycetota</taxon>
        <taxon>Actinomycetes</taxon>
        <taxon>Kitasatosporales</taxon>
        <taxon>Streptomycetaceae</taxon>
        <taxon>Streptomyces</taxon>
    </lineage>
</organism>
<reference evidence="2 3" key="1">
    <citation type="submission" date="2022-10" db="EMBL/GenBank/DDBJ databases">
        <authorList>
            <person name="Xie J."/>
            <person name="Shen N."/>
        </authorList>
    </citation>
    <scope>NUCLEOTIDE SEQUENCE [LARGE SCALE GENOMIC DNA]</scope>
    <source>
        <strain evidence="2 3">DSM 41681</strain>
    </source>
</reference>
<evidence type="ECO:0000313" key="2">
    <source>
        <dbReference type="EMBL" id="MEB3962922.1"/>
    </source>
</evidence>
<dbReference type="RefSeq" id="WP_324770557.1">
    <property type="nucleotide sequence ID" value="NZ_BAAATS010000005.1"/>
</dbReference>
<keyword evidence="3" id="KW-1185">Reference proteome</keyword>
<comment type="caution">
    <text evidence="2">The sequence shown here is derived from an EMBL/GenBank/DDBJ whole genome shotgun (WGS) entry which is preliminary data.</text>
</comment>
<feature type="region of interest" description="Disordered" evidence="1">
    <location>
        <begin position="151"/>
        <end position="178"/>
    </location>
</feature>
<feature type="compositionally biased region" description="Basic and acidic residues" evidence="1">
    <location>
        <begin position="162"/>
        <end position="176"/>
    </location>
</feature>
<dbReference type="Pfam" id="PF18845">
    <property type="entry name" value="baeRF_family3"/>
    <property type="match status" value="1"/>
</dbReference>